<dbReference type="EMBL" id="KN827318">
    <property type="protein sequence ID" value="KIK76739.1"/>
    <property type="molecule type" value="Genomic_DNA"/>
</dbReference>
<protein>
    <submittedName>
        <fullName evidence="1">Unplaced genomic scaffold scaffold_2496, whole genome shotgun sequence</fullName>
    </submittedName>
</protein>
<keyword evidence="2" id="KW-1185">Reference proteome</keyword>
<reference evidence="1 2" key="1">
    <citation type="submission" date="2014-04" db="EMBL/GenBank/DDBJ databases">
        <authorList>
            <consortium name="DOE Joint Genome Institute"/>
            <person name="Kuo A."/>
            <person name="Kohler A."/>
            <person name="Jargeat P."/>
            <person name="Nagy L.G."/>
            <person name="Floudas D."/>
            <person name="Copeland A."/>
            <person name="Barry K.W."/>
            <person name="Cichocki N."/>
            <person name="Veneault-Fourrey C."/>
            <person name="LaButti K."/>
            <person name="Lindquist E.A."/>
            <person name="Lipzen A."/>
            <person name="Lundell T."/>
            <person name="Morin E."/>
            <person name="Murat C."/>
            <person name="Sun H."/>
            <person name="Tunlid A."/>
            <person name="Henrissat B."/>
            <person name="Grigoriev I.V."/>
            <person name="Hibbett D.S."/>
            <person name="Martin F."/>
            <person name="Nordberg H.P."/>
            <person name="Cantor M.N."/>
            <person name="Hua S.X."/>
        </authorList>
    </citation>
    <scope>NUCLEOTIDE SEQUENCE [LARGE SCALE GENOMIC DNA]</scope>
    <source>
        <strain evidence="1 2">Ve08.2h10</strain>
    </source>
</reference>
<dbReference type="HOGENOM" id="CLU_2758527_0_0_1"/>
<reference evidence="2" key="2">
    <citation type="submission" date="2015-01" db="EMBL/GenBank/DDBJ databases">
        <title>Evolutionary Origins and Diversification of the Mycorrhizal Mutualists.</title>
        <authorList>
            <consortium name="DOE Joint Genome Institute"/>
            <consortium name="Mycorrhizal Genomics Consortium"/>
            <person name="Kohler A."/>
            <person name="Kuo A."/>
            <person name="Nagy L.G."/>
            <person name="Floudas D."/>
            <person name="Copeland A."/>
            <person name="Barry K.W."/>
            <person name="Cichocki N."/>
            <person name="Veneault-Fourrey C."/>
            <person name="LaButti K."/>
            <person name="Lindquist E.A."/>
            <person name="Lipzen A."/>
            <person name="Lundell T."/>
            <person name="Morin E."/>
            <person name="Murat C."/>
            <person name="Riley R."/>
            <person name="Ohm R."/>
            <person name="Sun H."/>
            <person name="Tunlid A."/>
            <person name="Henrissat B."/>
            <person name="Grigoriev I.V."/>
            <person name="Hibbett D.S."/>
            <person name="Martin F."/>
        </authorList>
    </citation>
    <scope>NUCLEOTIDE SEQUENCE [LARGE SCALE GENOMIC DNA]</scope>
    <source>
        <strain evidence="2">Ve08.2h10</strain>
    </source>
</reference>
<sequence>MTSITTQGNLKIPKLDATGKNWLTWKVKLAHALSVKRLKGYLNGMVLMPMHPAEQHLPAWIPTTTAESKK</sequence>
<accession>A0A0D0D8M3</accession>
<evidence type="ECO:0000313" key="1">
    <source>
        <dbReference type="EMBL" id="KIK76739.1"/>
    </source>
</evidence>
<gene>
    <name evidence="1" type="ORF">PAXRUDRAFT_168914</name>
</gene>
<dbReference type="InParanoid" id="A0A0D0D8M3"/>
<organism evidence="1 2">
    <name type="scientific">Paxillus rubicundulus Ve08.2h10</name>
    <dbReference type="NCBI Taxonomy" id="930991"/>
    <lineage>
        <taxon>Eukaryota</taxon>
        <taxon>Fungi</taxon>
        <taxon>Dikarya</taxon>
        <taxon>Basidiomycota</taxon>
        <taxon>Agaricomycotina</taxon>
        <taxon>Agaricomycetes</taxon>
        <taxon>Agaricomycetidae</taxon>
        <taxon>Boletales</taxon>
        <taxon>Paxilineae</taxon>
        <taxon>Paxillaceae</taxon>
        <taxon>Paxillus</taxon>
    </lineage>
</organism>
<evidence type="ECO:0000313" key="2">
    <source>
        <dbReference type="Proteomes" id="UP000054538"/>
    </source>
</evidence>
<dbReference type="OrthoDB" id="3263038at2759"/>
<dbReference type="Proteomes" id="UP000054538">
    <property type="component" value="Unassembled WGS sequence"/>
</dbReference>
<dbReference type="AlphaFoldDB" id="A0A0D0D8M3"/>
<name>A0A0D0D8M3_9AGAM</name>
<proteinExistence type="predicted"/>